<gene>
    <name evidence="9" type="ORF">ACFOJE_19920</name>
</gene>
<comment type="caution">
    <text evidence="9">The sequence shown here is derived from an EMBL/GenBank/DDBJ whole genome shotgun (WGS) entry which is preliminary data.</text>
</comment>
<organism evidence="9 10">
    <name type="scientific">Azotobacter bryophylli</name>
    <dbReference type="NCBI Taxonomy" id="1986537"/>
    <lineage>
        <taxon>Bacteria</taxon>
        <taxon>Pseudomonadati</taxon>
        <taxon>Pseudomonadota</taxon>
        <taxon>Gammaproteobacteria</taxon>
        <taxon>Pseudomonadales</taxon>
        <taxon>Pseudomonadaceae</taxon>
        <taxon>Azotobacter</taxon>
    </lineage>
</organism>
<dbReference type="Pfam" id="PF00662">
    <property type="entry name" value="Proton_antipo_N"/>
    <property type="match status" value="1"/>
</dbReference>
<evidence type="ECO:0000259" key="8">
    <source>
        <dbReference type="Pfam" id="PF00662"/>
    </source>
</evidence>
<feature type="domain" description="NADH-Ubiquinone oxidoreductase (complex I) chain 5 N-terminal" evidence="8">
    <location>
        <begin position="68"/>
        <end position="117"/>
    </location>
</feature>
<keyword evidence="10" id="KW-1185">Reference proteome</keyword>
<evidence type="ECO:0000256" key="3">
    <source>
        <dbReference type="ARBA" id="ARBA00022989"/>
    </source>
</evidence>
<keyword evidence="2 5" id="KW-0812">Transmembrane</keyword>
<evidence type="ECO:0000259" key="7">
    <source>
        <dbReference type="Pfam" id="PF00361"/>
    </source>
</evidence>
<comment type="subcellular location">
    <subcellularLocation>
        <location evidence="1">Endomembrane system</location>
        <topology evidence="1">Multi-pass membrane protein</topology>
    </subcellularLocation>
    <subcellularLocation>
        <location evidence="5">Membrane</location>
        <topology evidence="5">Multi-pass membrane protein</topology>
    </subcellularLocation>
</comment>
<feature type="transmembrane region" description="Helical" evidence="6">
    <location>
        <begin position="254"/>
        <end position="273"/>
    </location>
</feature>
<evidence type="ECO:0000256" key="2">
    <source>
        <dbReference type="ARBA" id="ARBA00022692"/>
    </source>
</evidence>
<feature type="transmembrane region" description="Helical" evidence="6">
    <location>
        <begin position="170"/>
        <end position="192"/>
    </location>
</feature>
<feature type="transmembrane region" description="Helical" evidence="6">
    <location>
        <begin position="115"/>
        <end position="134"/>
    </location>
</feature>
<feature type="transmembrane region" description="Helical" evidence="6">
    <location>
        <begin position="84"/>
        <end position="103"/>
    </location>
</feature>
<dbReference type="PRINTS" id="PR01434">
    <property type="entry name" value="NADHDHGNASE5"/>
</dbReference>
<feature type="transmembrane region" description="Helical" evidence="6">
    <location>
        <begin position="477"/>
        <end position="498"/>
    </location>
</feature>
<evidence type="ECO:0000256" key="5">
    <source>
        <dbReference type="RuleBase" id="RU000320"/>
    </source>
</evidence>
<evidence type="ECO:0000256" key="1">
    <source>
        <dbReference type="ARBA" id="ARBA00004127"/>
    </source>
</evidence>
<proteinExistence type="predicted"/>
<evidence type="ECO:0000256" key="4">
    <source>
        <dbReference type="ARBA" id="ARBA00023136"/>
    </source>
</evidence>
<feature type="transmembrane region" description="Helical" evidence="6">
    <location>
        <begin position="34"/>
        <end position="54"/>
    </location>
</feature>
<dbReference type="EMBL" id="JBHRSJ010000035">
    <property type="protein sequence ID" value="MFC2974466.1"/>
    <property type="molecule type" value="Genomic_DNA"/>
</dbReference>
<dbReference type="PANTHER" id="PTHR42829:SF2">
    <property type="entry name" value="NADH-UBIQUINONE OXIDOREDUCTASE CHAIN 5"/>
    <property type="match status" value="1"/>
</dbReference>
<dbReference type="RefSeq" id="WP_377816691.1">
    <property type="nucleotide sequence ID" value="NZ_JBHRSJ010000035.1"/>
</dbReference>
<feature type="transmembrane region" description="Helical" evidence="6">
    <location>
        <begin position="583"/>
        <end position="603"/>
    </location>
</feature>
<feature type="transmembrane region" description="Helical" evidence="6">
    <location>
        <begin position="504"/>
        <end position="524"/>
    </location>
</feature>
<feature type="transmembrane region" description="Helical" evidence="6">
    <location>
        <begin position="417"/>
        <end position="438"/>
    </location>
</feature>
<protein>
    <submittedName>
        <fullName evidence="9">Proton-conducting transporter membrane subunit</fullName>
    </submittedName>
</protein>
<evidence type="ECO:0000313" key="10">
    <source>
        <dbReference type="Proteomes" id="UP001595457"/>
    </source>
</evidence>
<feature type="transmembrane region" description="Helical" evidence="6">
    <location>
        <begin position="6"/>
        <end position="22"/>
    </location>
</feature>
<dbReference type="Pfam" id="PF00361">
    <property type="entry name" value="Proton_antipo_M"/>
    <property type="match status" value="1"/>
</dbReference>
<dbReference type="PANTHER" id="PTHR42829">
    <property type="entry name" value="NADH-UBIQUINONE OXIDOREDUCTASE CHAIN 5"/>
    <property type="match status" value="1"/>
</dbReference>
<dbReference type="Proteomes" id="UP001595457">
    <property type="component" value="Unassembled WGS sequence"/>
</dbReference>
<dbReference type="InterPro" id="IPR003945">
    <property type="entry name" value="NU5C-like"/>
</dbReference>
<evidence type="ECO:0000256" key="6">
    <source>
        <dbReference type="SAM" id="Phobius"/>
    </source>
</evidence>
<keyword evidence="4 6" id="KW-0472">Membrane</keyword>
<feature type="domain" description="NADH:quinone oxidoreductase/Mrp antiporter transmembrane" evidence="7">
    <location>
        <begin position="133"/>
        <end position="352"/>
    </location>
</feature>
<sequence length="622" mass="70745">MASVLQIFIFLPLIGFLLSLTHPERDETRITRTALATVGAHLLGFVLFLFYWAWHGFPSLDLKDFIVFQTGSYEFYIDFLFDRITATYVFVGAFLTLMVLLYSRRYMHREPGYKRFFSTVLFFYAGYNMVVFSGNMETMFTGWEVLGITSFLLIAFYRDRYLPVKNAVKVFSIYRIGDVGLLLAMWAMHHLFHANVSFHMLQNRDFVLEHLQPHAFGGLFISMMILLAAAAKSAQLPFSSWLPRAMEGPTPSSAIFYGSLSVHIGVFLLLRTAPLWRGEPWVCAVIGLLGFSTSVVATVIARSQSAIKSQIAYASIAQIGLIFIEIAAGLDTLALVHFAGNAFLRTYQLLVSPSVVTYLIREQFYNFVPRQHQATWRLPKKLMYSLYMLSVREFDLDAFMYRRLWNPMKSLGRRLDFLSFWRVLGFFVPVYLLGGFLAYRRDALPVGVVQALPVVFSTMAAILVLKSFTERKHARMTWLLAIMTHFWIALATSFNASFDFAESYVYLSGVALAGLVGFLCLRRLKELEGDIHLDHFHGHCRQHPRIAFVFLLCCLCATGFPISPTFVGEDLIFAHIEEGQIGLAFLTSFSFILVGLSIIRIYARVFLGPHAKSVYEVAYKSS</sequence>
<feature type="transmembrane region" description="Helical" evidence="6">
    <location>
        <begin position="279"/>
        <end position="299"/>
    </location>
</feature>
<dbReference type="InterPro" id="IPR001516">
    <property type="entry name" value="Proton_antipo_N"/>
</dbReference>
<reference evidence="10" key="1">
    <citation type="journal article" date="2019" name="Int. J. Syst. Evol. Microbiol.">
        <title>The Global Catalogue of Microorganisms (GCM) 10K type strain sequencing project: providing services to taxonomists for standard genome sequencing and annotation.</title>
        <authorList>
            <consortium name="The Broad Institute Genomics Platform"/>
            <consortium name="The Broad Institute Genome Sequencing Center for Infectious Disease"/>
            <person name="Wu L."/>
            <person name="Ma J."/>
        </authorList>
    </citation>
    <scope>NUCLEOTIDE SEQUENCE [LARGE SCALE GENOMIC DNA]</scope>
    <source>
        <strain evidence="10">KCTC 62195</strain>
    </source>
</reference>
<accession>A0ABV7AZY2</accession>
<keyword evidence="3 6" id="KW-1133">Transmembrane helix</keyword>
<name>A0ABV7AZY2_9GAMM</name>
<feature type="transmembrane region" description="Helical" evidence="6">
    <location>
        <begin position="311"/>
        <end position="330"/>
    </location>
</feature>
<feature type="transmembrane region" description="Helical" evidence="6">
    <location>
        <begin position="140"/>
        <end position="158"/>
    </location>
</feature>
<feature type="transmembrane region" description="Helical" evidence="6">
    <location>
        <begin position="545"/>
        <end position="563"/>
    </location>
</feature>
<feature type="transmembrane region" description="Helical" evidence="6">
    <location>
        <begin position="444"/>
        <end position="465"/>
    </location>
</feature>
<evidence type="ECO:0000313" key="9">
    <source>
        <dbReference type="EMBL" id="MFC2974466.1"/>
    </source>
</evidence>
<dbReference type="InterPro" id="IPR001750">
    <property type="entry name" value="ND/Mrp_TM"/>
</dbReference>